<dbReference type="Gene3D" id="3.90.175.10">
    <property type="entry name" value="Diphtheria Toxin, domain 1"/>
    <property type="match status" value="1"/>
</dbReference>
<dbReference type="RefSeq" id="XP_030073567.1">
    <property type="nucleotide sequence ID" value="XM_030217707.1"/>
</dbReference>
<dbReference type="AlphaFoldDB" id="A0A6P7Z2K1"/>
<keyword evidence="2" id="KW-1185">Reference proteome</keyword>
<dbReference type="Proteomes" id="UP000515156">
    <property type="component" value="Chromosome 11"/>
</dbReference>
<feature type="signal peptide" evidence="1">
    <location>
        <begin position="1"/>
        <end position="20"/>
    </location>
</feature>
<dbReference type="PANTHER" id="PTHR36542:SF6">
    <property type="entry name" value="GIG2-LIKE PROTEIN DREP"/>
    <property type="match status" value="1"/>
</dbReference>
<name>A0A6P7Z2K1_9AMPH</name>
<sequence>MAPLTATVFALFVLLSSTLADVPQAEAPELFDTGPFSKLVDDRAHVLVRRAAGKRFYDMYHGTSEQAAMSIFQTGFRPSADGMLGRGVYVTTDIRHARHYPMNLIPAHRVILKVKVRVGKVKKIDGVNHPLRKTWHDHGYNTAWVPPNSPKWISPLTENCVWSPWRVRVMDVVEGPAAAVARLKSLLSSMKANQCKPWLMC</sequence>
<reference evidence="3" key="2">
    <citation type="submission" date="2025-08" db="UniProtKB">
        <authorList>
            <consortium name="RefSeq"/>
        </authorList>
    </citation>
    <scope>IDENTIFICATION</scope>
</reference>
<evidence type="ECO:0000313" key="3">
    <source>
        <dbReference type="RefSeq" id="XP_030073567.1"/>
    </source>
</evidence>
<dbReference type="PANTHER" id="PTHR36542">
    <property type="entry name" value="GIG2-LIKE PROTEIN DRED-RELATED"/>
    <property type="match status" value="1"/>
</dbReference>
<proteinExistence type="predicted"/>
<evidence type="ECO:0000313" key="2">
    <source>
        <dbReference type="Proteomes" id="UP000515156"/>
    </source>
</evidence>
<dbReference type="OrthoDB" id="9898402at2759"/>
<organism evidence="2 3">
    <name type="scientific">Microcaecilia unicolor</name>
    <dbReference type="NCBI Taxonomy" id="1415580"/>
    <lineage>
        <taxon>Eukaryota</taxon>
        <taxon>Metazoa</taxon>
        <taxon>Chordata</taxon>
        <taxon>Craniata</taxon>
        <taxon>Vertebrata</taxon>
        <taxon>Euteleostomi</taxon>
        <taxon>Amphibia</taxon>
        <taxon>Gymnophiona</taxon>
        <taxon>Siphonopidae</taxon>
        <taxon>Microcaecilia</taxon>
    </lineage>
</organism>
<gene>
    <name evidence="3" type="primary">LOC115479649</name>
</gene>
<accession>A0A6P7Z2K1</accession>
<dbReference type="KEGG" id="muo:115479649"/>
<dbReference type="InParanoid" id="A0A6P7Z2K1"/>
<reference evidence="2" key="1">
    <citation type="submission" date="2024-06" db="UniProtKB">
        <authorList>
            <consortium name="RefSeq"/>
        </authorList>
    </citation>
    <scope>NUCLEOTIDE SEQUENCE [LARGE SCALE GENOMIC DNA]</scope>
</reference>
<keyword evidence="1" id="KW-0732">Signal</keyword>
<dbReference type="SUPFAM" id="SSF56399">
    <property type="entry name" value="ADP-ribosylation"/>
    <property type="match status" value="1"/>
</dbReference>
<dbReference type="GO" id="GO:0005737">
    <property type="term" value="C:cytoplasm"/>
    <property type="evidence" value="ECO:0007669"/>
    <property type="project" value="TreeGrafter"/>
</dbReference>
<dbReference type="GeneID" id="115479649"/>
<protein>
    <submittedName>
        <fullName evidence="3">Uncharacterized protein LOC115479649</fullName>
    </submittedName>
</protein>
<feature type="chain" id="PRO_5028021193" evidence="1">
    <location>
        <begin position="21"/>
        <end position="201"/>
    </location>
</feature>
<evidence type="ECO:0000256" key="1">
    <source>
        <dbReference type="SAM" id="SignalP"/>
    </source>
</evidence>